<dbReference type="CDD" id="cd16026">
    <property type="entry name" value="GALNS_like"/>
    <property type="match status" value="1"/>
</dbReference>
<dbReference type="InterPro" id="IPR050738">
    <property type="entry name" value="Sulfatase"/>
</dbReference>
<comment type="similarity">
    <text evidence="1">Belongs to the sulfatase family.</text>
</comment>
<proteinExistence type="inferred from homology"/>
<name>A0A975FVD6_9CAUL</name>
<evidence type="ECO:0000313" key="4">
    <source>
        <dbReference type="EMBL" id="QUD85984.1"/>
    </source>
</evidence>
<keyword evidence="5" id="KW-1185">Reference proteome</keyword>
<dbReference type="InterPro" id="IPR000917">
    <property type="entry name" value="Sulfatase_N"/>
</dbReference>
<dbReference type="Pfam" id="PF00884">
    <property type="entry name" value="Sulfatase"/>
    <property type="match status" value="1"/>
</dbReference>
<protein>
    <submittedName>
        <fullName evidence="4">Sulfatase</fullName>
    </submittedName>
</protein>
<dbReference type="EMBL" id="CP073078">
    <property type="protein sequence ID" value="QUD85984.1"/>
    <property type="molecule type" value="Genomic_DNA"/>
</dbReference>
<dbReference type="SUPFAM" id="SSF53649">
    <property type="entry name" value="Alkaline phosphatase-like"/>
    <property type="match status" value="1"/>
</dbReference>
<sequence>MRRREVLKASAALAAALLPAASEAAPARPPNIVLILCDDLGYGDVGAFGGKMIRTPNIDRLAAEGVALTDYYAPANLCTPSRAGLLTGRYPIRTGLGYEVIMQNDDRGLPLSEVTIARALKPDYATALFGKWHLGHRGEAWPPTRHGFDRFFGIPYSHDMAPLSLFEAQVGSDEVKSSPVDYPTLQQQFYEHAERFIEDNRERPFFVELALSAPHLPEHPHAPFKGTTPAGTYGDVVAEIDSLVGRLMARLKDLGLERNTLVVFTSDNGPWFEGSAGGFRERKGGGGFDGGYRVPFIARMPGTIPGGRRVDSIASGIDLLPTFCAMAGRPIPPGVELDGKDITQVLVAGAPSPHDQIVLFDNENVVGVRTQRWKYIGAAYYRGLMMPMALMGYQELYDARADPAESYSVAETYPDAAAEMKARLDKAKAEFAPLKHKDIPPVFKALHQALEHMED</sequence>
<reference evidence="4" key="1">
    <citation type="submission" date="2021-04" db="EMBL/GenBank/DDBJ databases">
        <title>The complete genome sequence of Caulobacter sp. S6.</title>
        <authorList>
            <person name="Tang Y."/>
            <person name="Ouyang W."/>
            <person name="Liu Q."/>
            <person name="Huang B."/>
            <person name="Guo Z."/>
            <person name="Lei P."/>
        </authorList>
    </citation>
    <scope>NUCLEOTIDE SEQUENCE</scope>
    <source>
        <strain evidence="4">S6</strain>
    </source>
</reference>
<dbReference type="PANTHER" id="PTHR42693">
    <property type="entry name" value="ARYLSULFATASE FAMILY MEMBER"/>
    <property type="match status" value="1"/>
</dbReference>
<dbReference type="Gene3D" id="3.40.720.10">
    <property type="entry name" value="Alkaline Phosphatase, subunit A"/>
    <property type="match status" value="1"/>
</dbReference>
<dbReference type="AlphaFoldDB" id="A0A975FVD6"/>
<organism evidence="4 5">
    <name type="scientific">Phenylobacterium montanum</name>
    <dbReference type="NCBI Taxonomy" id="2823693"/>
    <lineage>
        <taxon>Bacteria</taxon>
        <taxon>Pseudomonadati</taxon>
        <taxon>Pseudomonadota</taxon>
        <taxon>Alphaproteobacteria</taxon>
        <taxon>Caulobacterales</taxon>
        <taxon>Caulobacteraceae</taxon>
        <taxon>Phenylobacterium</taxon>
    </lineage>
</organism>
<accession>A0A975FVD6</accession>
<keyword evidence="2" id="KW-0732">Signal</keyword>
<dbReference type="GO" id="GO:0004065">
    <property type="term" value="F:arylsulfatase activity"/>
    <property type="evidence" value="ECO:0007669"/>
    <property type="project" value="TreeGrafter"/>
</dbReference>
<dbReference type="Gene3D" id="3.30.1120.10">
    <property type="match status" value="1"/>
</dbReference>
<evidence type="ECO:0000259" key="3">
    <source>
        <dbReference type="Pfam" id="PF00884"/>
    </source>
</evidence>
<evidence type="ECO:0000256" key="2">
    <source>
        <dbReference type="SAM" id="SignalP"/>
    </source>
</evidence>
<feature type="signal peptide" evidence="2">
    <location>
        <begin position="1"/>
        <end position="24"/>
    </location>
</feature>
<evidence type="ECO:0000313" key="5">
    <source>
        <dbReference type="Proteomes" id="UP000676409"/>
    </source>
</evidence>
<dbReference type="KEGG" id="caul:KCG34_12785"/>
<dbReference type="Proteomes" id="UP000676409">
    <property type="component" value="Chromosome"/>
</dbReference>
<gene>
    <name evidence="4" type="ORF">KCG34_12785</name>
</gene>
<feature type="domain" description="Sulfatase N-terminal" evidence="3">
    <location>
        <begin position="30"/>
        <end position="328"/>
    </location>
</feature>
<evidence type="ECO:0000256" key="1">
    <source>
        <dbReference type="ARBA" id="ARBA00008779"/>
    </source>
</evidence>
<feature type="chain" id="PRO_5036962460" evidence="2">
    <location>
        <begin position="25"/>
        <end position="455"/>
    </location>
</feature>
<dbReference type="PANTHER" id="PTHR42693:SF33">
    <property type="entry name" value="ARYLSULFATASE"/>
    <property type="match status" value="1"/>
</dbReference>
<dbReference type="InterPro" id="IPR017850">
    <property type="entry name" value="Alkaline_phosphatase_core_sf"/>
</dbReference>
<dbReference type="RefSeq" id="WP_211936036.1">
    <property type="nucleotide sequence ID" value="NZ_CP073078.1"/>
</dbReference>